<dbReference type="AlphaFoldDB" id="A0A7W8ZQK8"/>
<dbReference type="PANTHER" id="PTHR13774">
    <property type="entry name" value="PHENAZINE BIOSYNTHESIS PROTEIN"/>
    <property type="match status" value="1"/>
</dbReference>
<dbReference type="RefSeq" id="WP_183884182.1">
    <property type="nucleotide sequence ID" value="NZ_JACHCE010000008.1"/>
</dbReference>
<evidence type="ECO:0000256" key="3">
    <source>
        <dbReference type="PIRSR" id="PIRSR016184-1"/>
    </source>
</evidence>
<comment type="similarity">
    <text evidence="1">Belongs to the PhzF family.</text>
</comment>
<dbReference type="GO" id="GO:0016853">
    <property type="term" value="F:isomerase activity"/>
    <property type="evidence" value="ECO:0007669"/>
    <property type="project" value="UniProtKB-KW"/>
</dbReference>
<proteinExistence type="inferred from homology"/>
<protein>
    <submittedName>
        <fullName evidence="4">PhzF family phenazine biosynthesis protein</fullName>
    </submittedName>
</protein>
<accession>A0A7W8ZQK8</accession>
<dbReference type="GO" id="GO:0005737">
    <property type="term" value="C:cytoplasm"/>
    <property type="evidence" value="ECO:0007669"/>
    <property type="project" value="TreeGrafter"/>
</dbReference>
<gene>
    <name evidence="4" type="ORF">HDE68_004280</name>
</gene>
<dbReference type="PANTHER" id="PTHR13774:SF17">
    <property type="entry name" value="PHENAZINE BIOSYNTHESIS-LIKE DOMAIN-CONTAINING PROTEIN"/>
    <property type="match status" value="1"/>
</dbReference>
<reference evidence="4 5" key="1">
    <citation type="submission" date="2020-08" db="EMBL/GenBank/DDBJ databases">
        <title>Genomic Encyclopedia of Type Strains, Phase IV (KMG-V): Genome sequencing to study the core and pangenomes of soil and plant-associated prokaryotes.</title>
        <authorList>
            <person name="Whitman W."/>
        </authorList>
    </citation>
    <scope>NUCLEOTIDE SEQUENCE [LARGE SCALE GENOMIC DNA]</scope>
    <source>
        <strain evidence="4 5">S3M1</strain>
    </source>
</reference>
<organism evidence="4 5">
    <name type="scientific">Pedobacter cryoconitis</name>
    <dbReference type="NCBI Taxonomy" id="188932"/>
    <lineage>
        <taxon>Bacteria</taxon>
        <taxon>Pseudomonadati</taxon>
        <taxon>Bacteroidota</taxon>
        <taxon>Sphingobacteriia</taxon>
        <taxon>Sphingobacteriales</taxon>
        <taxon>Sphingobacteriaceae</taxon>
        <taxon>Pedobacter</taxon>
    </lineage>
</organism>
<comment type="caution">
    <text evidence="4">The sequence shown here is derived from an EMBL/GenBank/DDBJ whole genome shotgun (WGS) entry which is preliminary data.</text>
</comment>
<dbReference type="NCBIfam" id="TIGR00654">
    <property type="entry name" value="PhzF_family"/>
    <property type="match status" value="1"/>
</dbReference>
<name>A0A7W8ZQK8_9SPHI</name>
<dbReference type="Gene3D" id="3.10.310.10">
    <property type="entry name" value="Diaminopimelate Epimerase, Chain A, domain 1"/>
    <property type="match status" value="2"/>
</dbReference>
<dbReference type="PIRSF" id="PIRSF016184">
    <property type="entry name" value="PhzC_PhzF"/>
    <property type="match status" value="1"/>
</dbReference>
<feature type="active site" evidence="3">
    <location>
        <position position="46"/>
    </location>
</feature>
<evidence type="ECO:0000313" key="4">
    <source>
        <dbReference type="EMBL" id="MBB5638351.1"/>
    </source>
</evidence>
<dbReference type="EMBL" id="JACHCE010000008">
    <property type="protein sequence ID" value="MBB5638351.1"/>
    <property type="molecule type" value="Genomic_DNA"/>
</dbReference>
<dbReference type="Proteomes" id="UP000537204">
    <property type="component" value="Unassembled WGS sequence"/>
</dbReference>
<evidence type="ECO:0000256" key="2">
    <source>
        <dbReference type="ARBA" id="ARBA00023235"/>
    </source>
</evidence>
<dbReference type="InterPro" id="IPR003719">
    <property type="entry name" value="Phenazine_PhzF-like"/>
</dbReference>
<dbReference type="Pfam" id="PF02567">
    <property type="entry name" value="PhzC-PhzF"/>
    <property type="match status" value="1"/>
</dbReference>
<sequence>MKIRIYQVDAFTDKVFQGNPAAVCPLTEWLDEKILLKIAAENNLSETAFYVPTNDGFEIRWFTPSTEVDLCGHATLATAYVLYHQENYKREEIEFYSPRSGRLTARIKENKFILNFPVDDIQEVSIGETLVSLTNKKPIAAFKGNSDYMLVFEDEEDIQTMVPNLKIIAQQNIRGLIVTAAGKNHDFVSRFFGPGVGVDEDPVCGSAHTTLTPFWATQLDKKKLNAYQLSKRGGEVFCQLLDGRVELGGQAVLYLKGEIEI</sequence>
<evidence type="ECO:0000313" key="5">
    <source>
        <dbReference type="Proteomes" id="UP000537204"/>
    </source>
</evidence>
<keyword evidence="2" id="KW-0413">Isomerase</keyword>
<evidence type="ECO:0000256" key="1">
    <source>
        <dbReference type="ARBA" id="ARBA00008270"/>
    </source>
</evidence>
<dbReference type="SUPFAM" id="SSF54506">
    <property type="entry name" value="Diaminopimelate epimerase-like"/>
    <property type="match status" value="1"/>
</dbReference>